<reference evidence="8 9" key="1">
    <citation type="submission" date="2016-05" db="EMBL/GenBank/DDBJ databases">
        <title>Comparative analysis of secretome profiles of manganese(II)-oxidizing ascomycete fungi.</title>
        <authorList>
            <consortium name="DOE Joint Genome Institute"/>
            <person name="Zeiner C.A."/>
            <person name="Purvine S.O."/>
            <person name="Zink E.M."/>
            <person name="Wu S."/>
            <person name="Pasa-Tolic L."/>
            <person name="Chaput D.L."/>
            <person name="Haridas S."/>
            <person name="Grigoriev I.V."/>
            <person name="Santelli C.M."/>
            <person name="Hansel C.M."/>
        </authorList>
    </citation>
    <scope>NUCLEOTIDE SEQUENCE [LARGE SCALE GENOMIC DNA]</scope>
    <source>
        <strain evidence="8 9">AP3s5-JAC2a</strain>
    </source>
</reference>
<evidence type="ECO:0000256" key="3">
    <source>
        <dbReference type="ARBA" id="ARBA00022741"/>
    </source>
</evidence>
<feature type="region of interest" description="Disordered" evidence="6">
    <location>
        <begin position="687"/>
        <end position="876"/>
    </location>
</feature>
<feature type="region of interest" description="Disordered" evidence="6">
    <location>
        <begin position="888"/>
        <end position="929"/>
    </location>
</feature>
<dbReference type="PANTHER" id="PTHR24345:SF91">
    <property type="entry name" value="SERINE_THREONINE-PROTEIN KINASE PLK4"/>
    <property type="match status" value="1"/>
</dbReference>
<dbReference type="GO" id="GO:0005524">
    <property type="term" value="F:ATP binding"/>
    <property type="evidence" value="ECO:0007669"/>
    <property type="project" value="UniProtKB-KW"/>
</dbReference>
<keyword evidence="3" id="KW-0547">Nucleotide-binding</keyword>
<keyword evidence="5" id="KW-0067">ATP-binding</keyword>
<keyword evidence="4 8" id="KW-0418">Kinase</keyword>
<dbReference type="SMART" id="SM00220">
    <property type="entry name" value="S_TKc"/>
    <property type="match status" value="1"/>
</dbReference>
<accession>A0A177BV61</accession>
<dbReference type="GO" id="GO:0005634">
    <property type="term" value="C:nucleus"/>
    <property type="evidence" value="ECO:0007669"/>
    <property type="project" value="TreeGrafter"/>
</dbReference>
<proteinExistence type="predicted"/>
<feature type="compositionally biased region" description="Polar residues" evidence="6">
    <location>
        <begin position="917"/>
        <end position="929"/>
    </location>
</feature>
<dbReference type="RefSeq" id="XP_018029648.1">
    <property type="nucleotide sequence ID" value="XM_018182272.1"/>
</dbReference>
<keyword evidence="1" id="KW-0723">Serine/threonine-protein kinase</keyword>
<dbReference type="STRING" id="1460663.A0A177BV61"/>
<evidence type="ECO:0000256" key="5">
    <source>
        <dbReference type="ARBA" id="ARBA00022840"/>
    </source>
</evidence>
<dbReference type="GeneID" id="28765758"/>
<dbReference type="Gene3D" id="1.10.510.10">
    <property type="entry name" value="Transferase(Phosphotransferase) domain 1"/>
    <property type="match status" value="1"/>
</dbReference>
<feature type="compositionally biased region" description="Basic and acidic residues" evidence="6">
    <location>
        <begin position="850"/>
        <end position="876"/>
    </location>
</feature>
<dbReference type="PROSITE" id="PS50011">
    <property type="entry name" value="PROTEIN_KINASE_DOM"/>
    <property type="match status" value="1"/>
</dbReference>
<name>A0A177BV61_9PLEO</name>
<feature type="compositionally biased region" description="Low complexity" evidence="6">
    <location>
        <begin position="901"/>
        <end position="914"/>
    </location>
</feature>
<evidence type="ECO:0000256" key="4">
    <source>
        <dbReference type="ARBA" id="ARBA00022777"/>
    </source>
</evidence>
<dbReference type="InterPro" id="IPR008271">
    <property type="entry name" value="Ser/Thr_kinase_AS"/>
</dbReference>
<feature type="compositionally biased region" description="Basic and acidic residues" evidence="6">
    <location>
        <begin position="687"/>
        <end position="720"/>
    </location>
</feature>
<feature type="region of interest" description="Disordered" evidence="6">
    <location>
        <begin position="623"/>
        <end position="646"/>
    </location>
</feature>
<dbReference type="SUPFAM" id="SSF56112">
    <property type="entry name" value="Protein kinase-like (PK-like)"/>
    <property type="match status" value="1"/>
</dbReference>
<dbReference type="Proteomes" id="UP000077069">
    <property type="component" value="Unassembled WGS sequence"/>
</dbReference>
<dbReference type="GO" id="GO:0004674">
    <property type="term" value="F:protein serine/threonine kinase activity"/>
    <property type="evidence" value="ECO:0007669"/>
    <property type="project" value="UniProtKB-KW"/>
</dbReference>
<evidence type="ECO:0000259" key="7">
    <source>
        <dbReference type="PROSITE" id="PS50011"/>
    </source>
</evidence>
<organism evidence="8 9">
    <name type="scientific">Paraphaeosphaeria sporulosa</name>
    <dbReference type="NCBI Taxonomy" id="1460663"/>
    <lineage>
        <taxon>Eukaryota</taxon>
        <taxon>Fungi</taxon>
        <taxon>Dikarya</taxon>
        <taxon>Ascomycota</taxon>
        <taxon>Pezizomycotina</taxon>
        <taxon>Dothideomycetes</taxon>
        <taxon>Pleosporomycetidae</taxon>
        <taxon>Pleosporales</taxon>
        <taxon>Massarineae</taxon>
        <taxon>Didymosphaeriaceae</taxon>
        <taxon>Paraphaeosphaeria</taxon>
    </lineage>
</organism>
<evidence type="ECO:0000313" key="8">
    <source>
        <dbReference type="EMBL" id="OAF99282.1"/>
    </source>
</evidence>
<dbReference type="Pfam" id="PF00069">
    <property type="entry name" value="Pkinase"/>
    <property type="match status" value="1"/>
</dbReference>
<feature type="compositionally biased region" description="Basic and acidic residues" evidence="6">
    <location>
        <begin position="802"/>
        <end position="813"/>
    </location>
</feature>
<feature type="compositionally biased region" description="Basic and acidic residues" evidence="6">
    <location>
        <begin position="623"/>
        <end position="642"/>
    </location>
</feature>
<sequence length="940" mass="105624">MRPTTDLVKDSKLKTEYRDGITQHTILTSDRRNGHRKIKREQRWQRVGGILGEGAFGTVWKEVLVGGQESDVKDRAVKRIRKRTGTSTFVDYSRELETIAKFSRGKYKSFFVESYGWFESRDHVFITMEYFEHGDLQEYMNTAGRMSEDDARSITYQILEGLYQMHDNGFAHRDLKPSNVLVRRTKDHEEGWWVKIGDFGISKRAEEGMTALRTIAGTEGFLAPEVLLKKGSLFLEEAAISKMLMNEREYTFAVDIWALGEIACRMMCGSQPFLTDLAAYANARSEFPTSKLQDSMMTAKGIQLVQGLMKPFPRDRLTASDALAHVWFDEFRDGSSQSSGELESVVENYEILSDLNSPTFRVGTSGTSIVDASESVPWTDLDVTLTLRPTGGKPFPFHTGSTSPLNEQIDRETATDMDSIQAIDKKETPSSDEAFIIIVGLPSDDEQNITPEIQPAILSPQSATQPEAANIPSAKLEPEPKSACVDDEQALPATQKTGDRVNVTPDPGIELSAALFRVPWYPPSSAYPTTPFSSGEITATTLLPGMGANANEEQPEVGTHHRGLLGRSASERKEKTPYIALPYPRGKSEERKKKTPYIALPYPRGKSEERKERTFHIALPYPRDKSEDWSDRSGSEHLEEPSYARLPYPLDDSGDLCMPSMPSPQLDVPLHERTRMRAEYNRRVENGVYETEPRKAATKLRRDAEERRAGTSPLRQDRPTRKSNQGRVSSHTKQQNEISRTSRFLQAARLFSSSDPKKKKRGQKDATIVVRSKHRNTPRPPISKSVKKPEAYEANALGEPEALGKDAWKDERTVSSLGKTTDKDEWAIPSQGRMTDRNKNDPLDLINEVTPDRSQDQKASDHEHSLDESMRDPRDMLARLAIPYDTAAKPRVSSFRRRRSSSSSSSRVRLSSDSEQQDISGPVASQSPNGVFHLTLTHLM</sequence>
<keyword evidence="9" id="KW-1185">Reference proteome</keyword>
<dbReference type="EMBL" id="KV441562">
    <property type="protein sequence ID" value="OAF99282.1"/>
    <property type="molecule type" value="Genomic_DNA"/>
</dbReference>
<dbReference type="AlphaFoldDB" id="A0A177BV61"/>
<feature type="region of interest" description="Disordered" evidence="6">
    <location>
        <begin position="553"/>
        <end position="579"/>
    </location>
</feature>
<keyword evidence="2" id="KW-0808">Transferase</keyword>
<evidence type="ECO:0000256" key="1">
    <source>
        <dbReference type="ARBA" id="ARBA00022527"/>
    </source>
</evidence>
<dbReference type="PANTHER" id="PTHR24345">
    <property type="entry name" value="SERINE/THREONINE-PROTEIN KINASE PLK"/>
    <property type="match status" value="1"/>
</dbReference>
<dbReference type="PROSITE" id="PS00108">
    <property type="entry name" value="PROTEIN_KINASE_ST"/>
    <property type="match status" value="1"/>
</dbReference>
<evidence type="ECO:0000256" key="6">
    <source>
        <dbReference type="SAM" id="MobiDB-lite"/>
    </source>
</evidence>
<dbReference type="InParanoid" id="A0A177BV61"/>
<dbReference type="InterPro" id="IPR011009">
    <property type="entry name" value="Kinase-like_dom_sf"/>
</dbReference>
<evidence type="ECO:0000313" key="9">
    <source>
        <dbReference type="Proteomes" id="UP000077069"/>
    </source>
</evidence>
<gene>
    <name evidence="8" type="ORF">CC84DRAFT_1210191</name>
</gene>
<feature type="compositionally biased region" description="Polar residues" evidence="6">
    <location>
        <begin position="722"/>
        <end position="744"/>
    </location>
</feature>
<evidence type="ECO:0000256" key="2">
    <source>
        <dbReference type="ARBA" id="ARBA00022679"/>
    </source>
</evidence>
<protein>
    <submittedName>
        <fullName evidence="8">Kinase-like protein</fullName>
    </submittedName>
</protein>
<feature type="domain" description="Protein kinase" evidence="7">
    <location>
        <begin position="45"/>
        <end position="328"/>
    </location>
</feature>
<dbReference type="OrthoDB" id="10252171at2759"/>
<dbReference type="InterPro" id="IPR000719">
    <property type="entry name" value="Prot_kinase_dom"/>
</dbReference>